<organism evidence="5">
    <name type="scientific">Sedimenticola thiotaurini</name>
    <dbReference type="NCBI Taxonomy" id="1543721"/>
    <lineage>
        <taxon>Bacteria</taxon>
        <taxon>Pseudomonadati</taxon>
        <taxon>Pseudomonadota</taxon>
        <taxon>Gammaproteobacteria</taxon>
        <taxon>Chromatiales</taxon>
        <taxon>Sedimenticolaceae</taxon>
        <taxon>Sedimenticola</taxon>
    </lineage>
</organism>
<comment type="subcellular location">
    <subcellularLocation>
        <location evidence="1">Membrane</location>
    </subcellularLocation>
</comment>
<dbReference type="Proteomes" id="UP000886251">
    <property type="component" value="Unassembled WGS sequence"/>
</dbReference>
<dbReference type="Pfam" id="PF05433">
    <property type="entry name" value="Rick_17kDa_Anti"/>
    <property type="match status" value="1"/>
</dbReference>
<sequence length="183" mass="20461">MKTIYPMLALSLMLGGLSTGGAAATAFYDKAKVIRSTPIYETVRVARPEERCWDEKVYSRSRSGGDSFTPAIAGAIVGGVVGNQFGKGHGKDAMTVAGALLGASVGRDLYRSRGGRRHGGYVLERRCETVDRYVEEERIVGYRVKYRYRGRTFTTRTLERPGKRLRIRVELEPTARYAFNDRR</sequence>
<keyword evidence="2" id="KW-0472">Membrane</keyword>
<evidence type="ECO:0000256" key="2">
    <source>
        <dbReference type="ARBA" id="ARBA00023136"/>
    </source>
</evidence>
<dbReference type="PANTHER" id="PTHR35603">
    <property type="match status" value="1"/>
</dbReference>
<evidence type="ECO:0000256" key="3">
    <source>
        <dbReference type="SAM" id="SignalP"/>
    </source>
</evidence>
<dbReference type="EMBL" id="DRKP01000045">
    <property type="protein sequence ID" value="HEB95475.1"/>
    <property type="molecule type" value="Genomic_DNA"/>
</dbReference>
<name>A0A831RM45_9GAMM</name>
<feature type="domain" description="Glycine zipper 2TM" evidence="4">
    <location>
        <begin position="70"/>
        <end position="107"/>
    </location>
</feature>
<keyword evidence="3" id="KW-0732">Signal</keyword>
<accession>A0A831RM45</accession>
<evidence type="ECO:0000313" key="5">
    <source>
        <dbReference type="EMBL" id="HEB95475.1"/>
    </source>
</evidence>
<dbReference type="GO" id="GO:0019867">
    <property type="term" value="C:outer membrane"/>
    <property type="evidence" value="ECO:0007669"/>
    <property type="project" value="InterPro"/>
</dbReference>
<protein>
    <submittedName>
        <fullName evidence="5">Glycine zipper 2TM domain-containing protein</fullName>
    </submittedName>
</protein>
<reference evidence="5" key="1">
    <citation type="journal article" date="2020" name="mSystems">
        <title>Genome- and Community-Level Interaction Insights into Carbon Utilization and Element Cycling Functions of Hydrothermarchaeota in Hydrothermal Sediment.</title>
        <authorList>
            <person name="Zhou Z."/>
            <person name="Liu Y."/>
            <person name="Xu W."/>
            <person name="Pan J."/>
            <person name="Luo Z.H."/>
            <person name="Li M."/>
        </authorList>
    </citation>
    <scope>NUCLEOTIDE SEQUENCE [LARGE SCALE GENOMIC DNA]</scope>
    <source>
        <strain evidence="5">HyVt-443</strain>
    </source>
</reference>
<dbReference type="PANTHER" id="PTHR35603:SF2">
    <property type="entry name" value="OUTER MEMBRANE LIPOPROTEIN"/>
    <property type="match status" value="1"/>
</dbReference>
<feature type="signal peptide" evidence="3">
    <location>
        <begin position="1"/>
        <end position="23"/>
    </location>
</feature>
<comment type="caution">
    <text evidence="5">The sequence shown here is derived from an EMBL/GenBank/DDBJ whole genome shotgun (WGS) entry which is preliminary data.</text>
</comment>
<evidence type="ECO:0000256" key="1">
    <source>
        <dbReference type="ARBA" id="ARBA00004370"/>
    </source>
</evidence>
<evidence type="ECO:0000259" key="4">
    <source>
        <dbReference type="Pfam" id="PF05433"/>
    </source>
</evidence>
<dbReference type="InterPro" id="IPR008816">
    <property type="entry name" value="Gly_zipper_2TM_dom"/>
</dbReference>
<feature type="chain" id="PRO_5032446379" evidence="3">
    <location>
        <begin position="24"/>
        <end position="183"/>
    </location>
</feature>
<gene>
    <name evidence="5" type="ORF">ENI96_03450</name>
</gene>
<proteinExistence type="predicted"/>
<dbReference type="AlphaFoldDB" id="A0A831RM45"/>
<dbReference type="InterPro" id="IPR051407">
    <property type="entry name" value="Bact_OM_lipoprot/Surf_antigen"/>
</dbReference>